<protein>
    <submittedName>
        <fullName evidence="9">Uncharacterized protein</fullName>
    </submittedName>
</protein>
<feature type="domain" description="RING-type" evidence="7">
    <location>
        <begin position="14"/>
        <end position="57"/>
    </location>
</feature>
<keyword evidence="10" id="KW-1185">Reference proteome</keyword>
<dbReference type="Proteomes" id="UP001591681">
    <property type="component" value="Unassembled WGS sequence"/>
</dbReference>
<dbReference type="PROSITE" id="PS00518">
    <property type="entry name" value="ZF_RING_1"/>
    <property type="match status" value="1"/>
</dbReference>
<feature type="coiled-coil region" evidence="6">
    <location>
        <begin position="201"/>
        <end position="292"/>
    </location>
</feature>
<dbReference type="GO" id="GO:0008270">
    <property type="term" value="F:zinc ion binding"/>
    <property type="evidence" value="ECO:0007669"/>
    <property type="project" value="UniProtKB-KW"/>
</dbReference>
<evidence type="ECO:0000256" key="3">
    <source>
        <dbReference type="ARBA" id="ARBA00022833"/>
    </source>
</evidence>
<sequence length="987" mass="112130">MASASSQEDESFTCPVCLELLRDPVAIPCGHNFCMRCIKGCWDQEDWKGKYSCPLCKLTFSARPVLYKNPLIAEVVEKFRKTRIQAAPACGYAGPGDMECDVCTGRKLKAVKSCLDCLMLYCDTHLKTHNELLGGKHTVINAIGQPQERICSRHKKVFEIFCRTDQSCICCLCLMGDHKGHDTVTAAAEWGNKKEGLGQSQRRCQQRIQLKEKELQELRKAVENLKSSAQTALEESERTFTEICSIERMHSEVKGLIRAQEKAEVRRAEGLLERLEQEIAELKRRDAEMEQLSLSEDPIHFLKNIVSITDDPFSTVWTRRTFSQSFFEPVNGSLSALKMQLERTLDSIFKQEIAKISAAVTNAQIIPDIKCPGTDPELPVRRVHSKEHLPPRMSDGQALFTEPVMREDFLQCLRYERHMRTEADVGMSEYRDVLLTETRKGPLDTNRFTPLSGNPRGPGNPPVYLLNMKSATAGEFNKKVFGKSSSRNPSNRTIMLVGATGSGKTTLINGMVNYILGVEWEDNWRFKLIDEETNKSQAHSQTSEVTAYQIHRTDEFPDEVPYSLTIIDTPGFGDTRGIKHDREITDKIRDFFTNKKGTDTIDAVCFVVQAALAHLTHTQKYIFEAILPMFGKNIANNIITLVTFADGQRPPVLEAIKAANIPCAQTDGSPALFKFNNSALFADNTGGSSDEGNFDYMFWRMGKASIAKFFTHLGTMETQSLTLTKQVLQERKHLKTTIEGVQPLIQKGLSTMEVIRTTQAALDKHKTKIRENKDFEYELEVYKSEKIDIPAGTCIMNCHGCNYTCHYPCSKPNDADKRGCSAMRDGYCTVCPGKCIWSVHHNMTYRWDIKRVTEKRTYQELKSKYDKAMGEKMRIDKILTQLQVEYYQVQGKVAEMMETVTECLRRLKEIALRPDPLATPDYIDLLIQSEEQKARPGFKQRIKELQEVRERAVLMQKVAQGIVLNESAVQKMSKMSKFKAEFWNWFS</sequence>
<dbReference type="Gene3D" id="3.30.160.60">
    <property type="entry name" value="Classic Zinc Finger"/>
    <property type="match status" value="1"/>
</dbReference>
<dbReference type="InterPro" id="IPR017907">
    <property type="entry name" value="Znf_RING_CS"/>
</dbReference>
<name>A0ABD1KHC8_9TELE</name>
<evidence type="ECO:0000313" key="9">
    <source>
        <dbReference type="EMBL" id="KAL2098621.1"/>
    </source>
</evidence>
<dbReference type="CDD" id="cd19769">
    <property type="entry name" value="Bbox2_TRIM16-like"/>
    <property type="match status" value="1"/>
</dbReference>
<dbReference type="Gene3D" id="3.30.40.10">
    <property type="entry name" value="Zinc/RING finger domain, C3HC4 (zinc finger)"/>
    <property type="match status" value="1"/>
</dbReference>
<dbReference type="Gene3D" id="3.40.50.300">
    <property type="entry name" value="P-loop containing nucleotide triphosphate hydrolases"/>
    <property type="match status" value="1"/>
</dbReference>
<dbReference type="Pfam" id="PF25600">
    <property type="entry name" value="TRIM_CC"/>
    <property type="match status" value="1"/>
</dbReference>
<dbReference type="InterPro" id="IPR030379">
    <property type="entry name" value="G_SEPTIN_dom"/>
</dbReference>
<dbReference type="GO" id="GO:0005525">
    <property type="term" value="F:GTP binding"/>
    <property type="evidence" value="ECO:0007669"/>
    <property type="project" value="UniProtKB-KW"/>
</dbReference>
<dbReference type="EMBL" id="JBHFQA010000005">
    <property type="protein sequence ID" value="KAL2098621.1"/>
    <property type="molecule type" value="Genomic_DNA"/>
</dbReference>
<dbReference type="PANTHER" id="PTHR32046">
    <property type="entry name" value="G DOMAIN-CONTAINING PROTEIN"/>
    <property type="match status" value="1"/>
</dbReference>
<dbReference type="SUPFAM" id="SSF57850">
    <property type="entry name" value="RING/U-box"/>
    <property type="match status" value="1"/>
</dbReference>
<evidence type="ECO:0000313" key="10">
    <source>
        <dbReference type="Proteomes" id="UP001591681"/>
    </source>
</evidence>
<evidence type="ECO:0000259" key="8">
    <source>
        <dbReference type="PROSITE" id="PS50119"/>
    </source>
</evidence>
<dbReference type="SUPFAM" id="SSF57845">
    <property type="entry name" value="B-box zinc-binding domain"/>
    <property type="match status" value="1"/>
</dbReference>
<dbReference type="InterPro" id="IPR027417">
    <property type="entry name" value="P-loop_NTPase"/>
</dbReference>
<dbReference type="AlphaFoldDB" id="A0ABD1KHC8"/>
<dbReference type="PROSITE" id="PS50119">
    <property type="entry name" value="ZF_BBOX"/>
    <property type="match status" value="1"/>
</dbReference>
<keyword evidence="5" id="KW-0547">Nucleotide-binding</keyword>
<dbReference type="SUPFAM" id="SSF52540">
    <property type="entry name" value="P-loop containing nucleoside triphosphate hydrolases"/>
    <property type="match status" value="1"/>
</dbReference>
<dbReference type="SMART" id="SM00184">
    <property type="entry name" value="RING"/>
    <property type="match status" value="1"/>
</dbReference>
<keyword evidence="2 4" id="KW-0863">Zinc-finger</keyword>
<accession>A0ABD1KHC8</accession>
<keyword evidence="5" id="KW-0342">GTP-binding</keyword>
<dbReference type="FunFam" id="3.40.50.300:FF:002049">
    <property type="entry name" value="Si:ch73-170d6.2"/>
    <property type="match status" value="1"/>
</dbReference>
<reference evidence="9 10" key="1">
    <citation type="submission" date="2024-09" db="EMBL/GenBank/DDBJ databases">
        <title>A chromosome-level genome assembly of Gray's grenadier anchovy, Coilia grayii.</title>
        <authorList>
            <person name="Fu Z."/>
        </authorList>
    </citation>
    <scope>NUCLEOTIDE SEQUENCE [LARGE SCALE GENOMIC DNA]</scope>
    <source>
        <strain evidence="9">G4</strain>
        <tissue evidence="9">Muscle</tissue>
    </source>
</reference>
<dbReference type="Pfam" id="PF00643">
    <property type="entry name" value="zf-B_box"/>
    <property type="match status" value="1"/>
</dbReference>
<organism evidence="9 10">
    <name type="scientific">Coilia grayii</name>
    <name type="common">Gray's grenadier anchovy</name>
    <dbReference type="NCBI Taxonomy" id="363190"/>
    <lineage>
        <taxon>Eukaryota</taxon>
        <taxon>Metazoa</taxon>
        <taxon>Chordata</taxon>
        <taxon>Craniata</taxon>
        <taxon>Vertebrata</taxon>
        <taxon>Euteleostomi</taxon>
        <taxon>Actinopterygii</taxon>
        <taxon>Neopterygii</taxon>
        <taxon>Teleostei</taxon>
        <taxon>Clupei</taxon>
        <taxon>Clupeiformes</taxon>
        <taxon>Clupeoidei</taxon>
        <taxon>Engraulidae</taxon>
        <taxon>Coilinae</taxon>
        <taxon>Coilia</taxon>
    </lineage>
</organism>
<evidence type="ECO:0000256" key="5">
    <source>
        <dbReference type="RuleBase" id="RU004560"/>
    </source>
</evidence>
<dbReference type="PROSITE" id="PS50089">
    <property type="entry name" value="ZF_RING_2"/>
    <property type="match status" value="1"/>
</dbReference>
<feature type="domain" description="B box-type" evidence="8">
    <location>
        <begin position="146"/>
        <end position="186"/>
    </location>
</feature>
<keyword evidence="1" id="KW-0479">Metal-binding</keyword>
<evidence type="ECO:0000259" key="7">
    <source>
        <dbReference type="PROSITE" id="PS50089"/>
    </source>
</evidence>
<dbReference type="Pfam" id="PF15227">
    <property type="entry name" value="zf-C3HC4_4"/>
    <property type="match status" value="1"/>
</dbReference>
<dbReference type="SMART" id="SM00336">
    <property type="entry name" value="BBOX"/>
    <property type="match status" value="1"/>
</dbReference>
<evidence type="ECO:0000256" key="2">
    <source>
        <dbReference type="ARBA" id="ARBA00022771"/>
    </source>
</evidence>
<keyword evidence="3" id="KW-0862">Zinc</keyword>
<dbReference type="Gene3D" id="4.10.830.40">
    <property type="match status" value="1"/>
</dbReference>
<dbReference type="InterPro" id="IPR001841">
    <property type="entry name" value="Znf_RING"/>
</dbReference>
<dbReference type="InterPro" id="IPR058030">
    <property type="entry name" value="TRIM8/14/16/25/29/45/65_CC"/>
</dbReference>
<proteinExistence type="inferred from homology"/>
<evidence type="ECO:0000256" key="1">
    <source>
        <dbReference type="ARBA" id="ARBA00022723"/>
    </source>
</evidence>
<comment type="similarity">
    <text evidence="5">Belongs to the TRAFAC class TrmE-Era-EngA-EngB-Septin-like GTPase superfamily. Septin GTPase family.</text>
</comment>
<dbReference type="PANTHER" id="PTHR32046:SF14">
    <property type="match status" value="1"/>
</dbReference>
<evidence type="ECO:0000256" key="4">
    <source>
        <dbReference type="PROSITE-ProRule" id="PRU00024"/>
    </source>
</evidence>
<gene>
    <name evidence="9" type="ORF">ACEWY4_005101</name>
</gene>
<comment type="caution">
    <text evidence="9">The sequence shown here is derived from an EMBL/GenBank/DDBJ whole genome shotgun (WGS) entry which is preliminary data.</text>
</comment>
<keyword evidence="6" id="KW-0175">Coiled coil</keyword>
<dbReference type="InterPro" id="IPR000315">
    <property type="entry name" value="Znf_B-box"/>
</dbReference>
<dbReference type="Pfam" id="PF00735">
    <property type="entry name" value="Septin"/>
    <property type="match status" value="1"/>
</dbReference>
<dbReference type="InterPro" id="IPR013083">
    <property type="entry name" value="Znf_RING/FYVE/PHD"/>
</dbReference>
<evidence type="ECO:0000256" key="6">
    <source>
        <dbReference type="SAM" id="Coils"/>
    </source>
</evidence>